<feature type="non-terminal residue" evidence="2">
    <location>
        <position position="164"/>
    </location>
</feature>
<gene>
    <name evidence="2" type="ORF">HAX54_003779</name>
</gene>
<feature type="region of interest" description="Disordered" evidence="1">
    <location>
        <begin position="1"/>
        <end position="28"/>
    </location>
</feature>
<protein>
    <submittedName>
        <fullName evidence="2">Uncharacterized protein</fullName>
    </submittedName>
</protein>
<accession>A0ABS8WVG3</accession>
<dbReference type="EMBL" id="JACEIK010011712">
    <property type="protein sequence ID" value="MCE3215846.1"/>
    <property type="molecule type" value="Genomic_DNA"/>
</dbReference>
<evidence type="ECO:0000256" key="1">
    <source>
        <dbReference type="SAM" id="MobiDB-lite"/>
    </source>
</evidence>
<sequence length="164" mass="18379">MGVDIKFPRGMKSPQPTMIEPSPRWGSDRTKCIGTSEKPLANMTSSASPNFSHSKGRGTILQLGAQASRHRCRPAEVSNNELAVVVRTLTPLSPLALKILSLLRAYHKYVKDYKKFSIKERTRSQLAAKKGPRSKHQDRKSLTGYILACVYESIGYKKLNHQKK</sequence>
<reference evidence="2 3" key="1">
    <citation type="journal article" date="2021" name="BMC Genomics">
        <title>Datura genome reveals duplications of psychoactive alkaloid biosynthetic genes and high mutation rate following tissue culture.</title>
        <authorList>
            <person name="Rajewski A."/>
            <person name="Carter-House D."/>
            <person name="Stajich J."/>
            <person name="Litt A."/>
        </authorList>
    </citation>
    <scope>NUCLEOTIDE SEQUENCE [LARGE SCALE GENOMIC DNA]</scope>
    <source>
        <strain evidence="2">AR-01</strain>
    </source>
</reference>
<organism evidence="2 3">
    <name type="scientific">Datura stramonium</name>
    <name type="common">Jimsonweed</name>
    <name type="synonym">Common thornapple</name>
    <dbReference type="NCBI Taxonomy" id="4076"/>
    <lineage>
        <taxon>Eukaryota</taxon>
        <taxon>Viridiplantae</taxon>
        <taxon>Streptophyta</taxon>
        <taxon>Embryophyta</taxon>
        <taxon>Tracheophyta</taxon>
        <taxon>Spermatophyta</taxon>
        <taxon>Magnoliopsida</taxon>
        <taxon>eudicotyledons</taxon>
        <taxon>Gunneridae</taxon>
        <taxon>Pentapetalae</taxon>
        <taxon>asterids</taxon>
        <taxon>lamiids</taxon>
        <taxon>Solanales</taxon>
        <taxon>Solanaceae</taxon>
        <taxon>Solanoideae</taxon>
        <taxon>Datureae</taxon>
        <taxon>Datura</taxon>
    </lineage>
</organism>
<name>A0ABS8WVG3_DATST</name>
<comment type="caution">
    <text evidence="2">The sequence shown here is derived from an EMBL/GenBank/DDBJ whole genome shotgun (WGS) entry which is preliminary data.</text>
</comment>
<keyword evidence="3" id="KW-1185">Reference proteome</keyword>
<evidence type="ECO:0000313" key="3">
    <source>
        <dbReference type="Proteomes" id="UP000823775"/>
    </source>
</evidence>
<proteinExistence type="predicted"/>
<dbReference type="Proteomes" id="UP000823775">
    <property type="component" value="Unassembled WGS sequence"/>
</dbReference>
<evidence type="ECO:0000313" key="2">
    <source>
        <dbReference type="EMBL" id="MCE3215846.1"/>
    </source>
</evidence>